<dbReference type="PANTHER" id="PTHR43861:SF6">
    <property type="entry name" value="METHYLTRANSFERASE TYPE 11"/>
    <property type="match status" value="1"/>
</dbReference>
<dbReference type="PANTHER" id="PTHR43861">
    <property type="entry name" value="TRANS-ACONITATE 2-METHYLTRANSFERASE-RELATED"/>
    <property type="match status" value="1"/>
</dbReference>
<protein>
    <recommendedName>
        <fullName evidence="3">SAM-dependent methyltransferase</fullName>
    </recommendedName>
</protein>
<proteinExistence type="predicted"/>
<dbReference type="AlphaFoldDB" id="A0A4Q0ZEH3"/>
<gene>
    <name evidence="1" type="ORF">CRU90_05900</name>
</gene>
<reference evidence="1 2" key="1">
    <citation type="submission" date="2017-10" db="EMBL/GenBank/DDBJ databases">
        <title>Genomics of the genus Arcobacter.</title>
        <authorList>
            <person name="Perez-Cataluna A."/>
            <person name="Figueras M.J."/>
        </authorList>
    </citation>
    <scope>NUCLEOTIDE SEQUENCE [LARGE SCALE GENOMIC DNA]</scope>
    <source>
        <strain evidence="1 2">F26</strain>
    </source>
</reference>
<accession>A0A4Q0ZEH3</accession>
<dbReference type="OrthoDB" id="7342932at2"/>
<evidence type="ECO:0008006" key="3">
    <source>
        <dbReference type="Google" id="ProtNLM"/>
    </source>
</evidence>
<dbReference type="Gene3D" id="3.40.50.150">
    <property type="entry name" value="Vaccinia Virus protein VP39"/>
    <property type="match status" value="1"/>
</dbReference>
<dbReference type="Pfam" id="PF13489">
    <property type="entry name" value="Methyltransf_23"/>
    <property type="match status" value="1"/>
</dbReference>
<comment type="caution">
    <text evidence="1">The sequence shown here is derived from an EMBL/GenBank/DDBJ whole genome shotgun (WGS) entry which is preliminary data.</text>
</comment>
<dbReference type="InterPro" id="IPR029063">
    <property type="entry name" value="SAM-dependent_MTases_sf"/>
</dbReference>
<evidence type="ECO:0000313" key="1">
    <source>
        <dbReference type="EMBL" id="RXJ84402.1"/>
    </source>
</evidence>
<dbReference type="EMBL" id="PDJZ01000005">
    <property type="protein sequence ID" value="RXJ84402.1"/>
    <property type="molecule type" value="Genomic_DNA"/>
</dbReference>
<organism evidence="1 2">
    <name type="scientific">Arcobacter cloacae</name>
    <dbReference type="NCBI Taxonomy" id="1054034"/>
    <lineage>
        <taxon>Bacteria</taxon>
        <taxon>Pseudomonadati</taxon>
        <taxon>Campylobacterota</taxon>
        <taxon>Epsilonproteobacteria</taxon>
        <taxon>Campylobacterales</taxon>
        <taxon>Arcobacteraceae</taxon>
        <taxon>Arcobacter</taxon>
    </lineage>
</organism>
<name>A0A4Q0ZEH3_9BACT</name>
<dbReference type="RefSeq" id="WP_128986358.1">
    <property type="nucleotide sequence ID" value="NZ_PDJZ01000005.1"/>
</dbReference>
<dbReference type="Proteomes" id="UP000290870">
    <property type="component" value="Unassembled WGS sequence"/>
</dbReference>
<sequence>MFYNSLSNKILSSPIYTSNDSFSITSISNLVNAKTEVYYDKEIAHLYTKETLNLEEYYDNEYKVDIESEDKDSLYGIMNGKKIYRTQYQLDLFTKKVNIKNDMKILDYGSAKGLFLKKLIEKISIEPYLFDITTKYKEFWLKTFNQENCSFYNLKNEWKNNLDIVTSFYVFEHVKDPLIELKNIYQVLKEDGIVYIQVPNVYNHIADFICIDHLHHYSKISLVHLLNLSGFEVISIDDTSYEGALIIVGQKKKNIKTYNFLNEDYAFYETKAIEMSKYWQTLSSKINTFYKQNSTKKAALYGAGFYSTYILSHLPKDNNITYAIDQNPHLHSQKFNNLDVIPIDKVSEDIEVLYVGLNPKMAKKIIKDIKQFNNMTIFYLD</sequence>
<dbReference type="SUPFAM" id="SSF53335">
    <property type="entry name" value="S-adenosyl-L-methionine-dependent methyltransferases"/>
    <property type="match status" value="1"/>
</dbReference>
<evidence type="ECO:0000313" key="2">
    <source>
        <dbReference type="Proteomes" id="UP000290870"/>
    </source>
</evidence>